<gene>
    <name evidence="3" type="ORF">AJ85_20565</name>
    <name evidence="2" type="ORF">BALCAV_0202060</name>
</gene>
<evidence type="ECO:0000313" key="2">
    <source>
        <dbReference type="EMBL" id="KGA98884.1"/>
    </source>
</evidence>
<reference evidence="2 4" key="1">
    <citation type="journal article" date="2014" name="Genome Announc.">
        <title>Draft Genome Sequence of Bacillus alcalophilus AV1934, a Classic Alkaliphile Isolated from Human Feces in 1934.</title>
        <authorList>
            <person name="Attie O."/>
            <person name="Jayaprakash A."/>
            <person name="Shah H."/>
            <person name="Paulsen I.T."/>
            <person name="Morino M."/>
            <person name="Takahashi Y."/>
            <person name="Narumi I."/>
            <person name="Sachidanandam R."/>
            <person name="Satoh K."/>
            <person name="Ito M."/>
            <person name="Krulwich T.A."/>
        </authorList>
    </citation>
    <scope>NUCLEOTIDE SEQUENCE [LARGE SCALE GENOMIC DNA]</scope>
    <source>
        <strain evidence="2 4">AV1934</strain>
    </source>
</reference>
<proteinExistence type="inferred from homology"/>
<reference evidence="3 5" key="2">
    <citation type="submission" date="2014-01" db="EMBL/GenBank/DDBJ databases">
        <title>Draft genome sequencing of Bacillus alcalophilus CGMCC 1.3604.</title>
        <authorList>
            <person name="Yang J."/>
            <person name="Diao L."/>
            <person name="Yang S."/>
        </authorList>
    </citation>
    <scope>NUCLEOTIDE SEQUENCE [LARGE SCALE GENOMIC DNA]</scope>
    <source>
        <strain evidence="3 5">CGMCC 1.3604</strain>
    </source>
</reference>
<comment type="caution">
    <text evidence="2">The sequence shown here is derived from an EMBL/GenBank/DDBJ whole genome shotgun (WGS) entry which is preliminary data.</text>
</comment>
<dbReference type="EMBL" id="ALPT02000004">
    <property type="protein sequence ID" value="KGA98884.1"/>
    <property type="molecule type" value="Genomic_DNA"/>
</dbReference>
<protein>
    <recommendedName>
        <fullName evidence="1">UPF0180 protein AJ85_20565</fullName>
    </recommendedName>
</protein>
<comment type="similarity">
    <text evidence="1">Belongs to the UPF0180 family.</text>
</comment>
<dbReference type="HAMAP" id="MF_00506">
    <property type="entry name" value="UPF0180"/>
    <property type="match status" value="1"/>
</dbReference>
<dbReference type="Proteomes" id="UP000297014">
    <property type="component" value="Unassembled WGS sequence"/>
</dbReference>
<evidence type="ECO:0000313" key="3">
    <source>
        <dbReference type="EMBL" id="THG88924.1"/>
    </source>
</evidence>
<dbReference type="STRING" id="1218173.BALCAV_0202060"/>
<evidence type="ECO:0000313" key="4">
    <source>
        <dbReference type="Proteomes" id="UP000002754"/>
    </source>
</evidence>
<dbReference type="NCBIfam" id="NF002845">
    <property type="entry name" value="PRK03094.1"/>
    <property type="match status" value="1"/>
</dbReference>
<dbReference type="RefSeq" id="WP_003324313.1">
    <property type="nucleotide sequence ID" value="NZ_ALPT02000004.1"/>
</dbReference>
<dbReference type="InterPro" id="IPR005370">
    <property type="entry name" value="UPF0180"/>
</dbReference>
<name>A0A094WMB0_ALKAL</name>
<dbReference type="eggNOG" id="ENOG503307C">
    <property type="taxonomic scope" value="Bacteria"/>
</dbReference>
<dbReference type="EMBL" id="JALP01000292">
    <property type="protein sequence ID" value="THG88924.1"/>
    <property type="molecule type" value="Genomic_DNA"/>
</dbReference>
<sequence length="81" mass="8743">MARIGVEQTLTDVQQELQAKGYDIVQLNNEQDAQGCDCCVISGQDQNVMGIQNAVTQGSVINADGMTAQEVCQQVERKIGN</sequence>
<dbReference type="OrthoDB" id="1708042at2"/>
<organism evidence="2 4">
    <name type="scientific">Alkalihalobacillus alcalophilus ATCC 27647 = CGMCC 1.3604</name>
    <dbReference type="NCBI Taxonomy" id="1218173"/>
    <lineage>
        <taxon>Bacteria</taxon>
        <taxon>Bacillati</taxon>
        <taxon>Bacillota</taxon>
        <taxon>Bacilli</taxon>
        <taxon>Bacillales</taxon>
        <taxon>Bacillaceae</taxon>
        <taxon>Alkalihalobacillus</taxon>
    </lineage>
</organism>
<evidence type="ECO:0000256" key="1">
    <source>
        <dbReference type="HAMAP-Rule" id="MF_00506"/>
    </source>
</evidence>
<accession>A0A094WMB0</accession>
<evidence type="ECO:0000313" key="5">
    <source>
        <dbReference type="Proteomes" id="UP000297014"/>
    </source>
</evidence>
<keyword evidence="4" id="KW-1185">Reference proteome</keyword>
<dbReference type="AlphaFoldDB" id="A0A094WMB0"/>
<dbReference type="Proteomes" id="UP000002754">
    <property type="component" value="Unassembled WGS sequence"/>
</dbReference>
<dbReference type="Pfam" id="PF03698">
    <property type="entry name" value="UPF0180"/>
    <property type="match status" value="1"/>
</dbReference>